<dbReference type="InterPro" id="IPR011990">
    <property type="entry name" value="TPR-like_helical_dom_sf"/>
</dbReference>
<evidence type="ECO:0000313" key="1">
    <source>
        <dbReference type="EMBL" id="CAG8972448.1"/>
    </source>
</evidence>
<proteinExistence type="predicted"/>
<organism evidence="1 2">
    <name type="scientific">Hymenoscyphus albidus</name>
    <dbReference type="NCBI Taxonomy" id="595503"/>
    <lineage>
        <taxon>Eukaryota</taxon>
        <taxon>Fungi</taxon>
        <taxon>Dikarya</taxon>
        <taxon>Ascomycota</taxon>
        <taxon>Pezizomycotina</taxon>
        <taxon>Leotiomycetes</taxon>
        <taxon>Helotiales</taxon>
        <taxon>Helotiaceae</taxon>
        <taxon>Hymenoscyphus</taxon>
    </lineage>
</organism>
<gene>
    <name evidence="1" type="ORF">HYALB_00001137</name>
</gene>
<dbReference type="EMBL" id="CAJVRM010000045">
    <property type="protein sequence ID" value="CAG8972448.1"/>
    <property type="molecule type" value="Genomic_DNA"/>
</dbReference>
<dbReference type="Proteomes" id="UP000701801">
    <property type="component" value="Unassembled WGS sequence"/>
</dbReference>
<comment type="caution">
    <text evidence="1">The sequence shown here is derived from an EMBL/GenBank/DDBJ whole genome shotgun (WGS) entry which is preliminary data.</text>
</comment>
<sequence>MDAADLRREEVEIGKGILGEEHLSYLVSLGNLVLILDEQGKSEEAEKLGVQINYDGDKKKDHPETLTSMGNLAGTWGILGCYKEVAKRMEYCLALRKRVLGIDLPRRSLRCLR</sequence>
<evidence type="ECO:0000313" key="2">
    <source>
        <dbReference type="Proteomes" id="UP000701801"/>
    </source>
</evidence>
<accession>A0A9N9PRH5</accession>
<keyword evidence="2" id="KW-1185">Reference proteome</keyword>
<reference evidence="1" key="1">
    <citation type="submission" date="2021-07" db="EMBL/GenBank/DDBJ databases">
        <authorList>
            <person name="Durling M."/>
        </authorList>
    </citation>
    <scope>NUCLEOTIDE SEQUENCE</scope>
</reference>
<dbReference type="AlphaFoldDB" id="A0A9N9PRH5"/>
<protein>
    <submittedName>
        <fullName evidence="1">Uncharacterized protein</fullName>
    </submittedName>
</protein>
<name>A0A9N9PRH5_9HELO</name>
<dbReference type="OrthoDB" id="5390271at2759"/>
<dbReference type="Gene3D" id="1.25.40.10">
    <property type="entry name" value="Tetratricopeptide repeat domain"/>
    <property type="match status" value="1"/>
</dbReference>
<dbReference type="Pfam" id="PF13374">
    <property type="entry name" value="TPR_10"/>
    <property type="match status" value="1"/>
</dbReference>